<sequence>MCLRNLPLNIHILVLKHFEKDGELQRAAPTATEKIDPVKISSSPERAAIIMPCWAHETALKLSETRTGVVLDGRKE</sequence>
<comment type="caution">
    <text evidence="1">The sequence shown here is derived from an EMBL/GenBank/DDBJ whole genome shotgun (WGS) entry which is preliminary data.</text>
</comment>
<dbReference type="AlphaFoldDB" id="A0AAV4A2A9"/>
<dbReference type="EMBL" id="BLXT01003273">
    <property type="protein sequence ID" value="GFO01283.1"/>
    <property type="molecule type" value="Genomic_DNA"/>
</dbReference>
<gene>
    <name evidence="1" type="ORF">PoB_002778800</name>
</gene>
<proteinExistence type="predicted"/>
<keyword evidence="2" id="KW-1185">Reference proteome</keyword>
<organism evidence="1 2">
    <name type="scientific">Plakobranchus ocellatus</name>
    <dbReference type="NCBI Taxonomy" id="259542"/>
    <lineage>
        <taxon>Eukaryota</taxon>
        <taxon>Metazoa</taxon>
        <taxon>Spiralia</taxon>
        <taxon>Lophotrochozoa</taxon>
        <taxon>Mollusca</taxon>
        <taxon>Gastropoda</taxon>
        <taxon>Heterobranchia</taxon>
        <taxon>Euthyneura</taxon>
        <taxon>Panpulmonata</taxon>
        <taxon>Sacoglossa</taxon>
        <taxon>Placobranchoidea</taxon>
        <taxon>Plakobranchidae</taxon>
        <taxon>Plakobranchus</taxon>
    </lineage>
</organism>
<reference evidence="1 2" key="1">
    <citation type="journal article" date="2021" name="Elife">
        <title>Chloroplast acquisition without the gene transfer in kleptoplastic sea slugs, Plakobranchus ocellatus.</title>
        <authorList>
            <person name="Maeda T."/>
            <person name="Takahashi S."/>
            <person name="Yoshida T."/>
            <person name="Shimamura S."/>
            <person name="Takaki Y."/>
            <person name="Nagai Y."/>
            <person name="Toyoda A."/>
            <person name="Suzuki Y."/>
            <person name="Arimoto A."/>
            <person name="Ishii H."/>
            <person name="Satoh N."/>
            <person name="Nishiyama T."/>
            <person name="Hasebe M."/>
            <person name="Maruyama T."/>
            <person name="Minagawa J."/>
            <person name="Obokata J."/>
            <person name="Shigenobu S."/>
        </authorList>
    </citation>
    <scope>NUCLEOTIDE SEQUENCE [LARGE SCALE GENOMIC DNA]</scope>
</reference>
<accession>A0AAV4A2A9</accession>
<evidence type="ECO:0000313" key="1">
    <source>
        <dbReference type="EMBL" id="GFO01283.1"/>
    </source>
</evidence>
<evidence type="ECO:0000313" key="2">
    <source>
        <dbReference type="Proteomes" id="UP000735302"/>
    </source>
</evidence>
<protein>
    <submittedName>
        <fullName evidence="1">Uncharacterized protein</fullName>
    </submittedName>
</protein>
<name>A0AAV4A2A9_9GAST</name>
<dbReference type="Proteomes" id="UP000735302">
    <property type="component" value="Unassembled WGS sequence"/>
</dbReference>